<evidence type="ECO:0000313" key="2">
    <source>
        <dbReference type="Proteomes" id="UP000198836"/>
    </source>
</evidence>
<dbReference type="Pfam" id="PF13419">
    <property type="entry name" value="HAD_2"/>
    <property type="match status" value="1"/>
</dbReference>
<dbReference type="CDD" id="cd02603">
    <property type="entry name" value="HAD_sEH-N_like"/>
    <property type="match status" value="1"/>
</dbReference>
<dbReference type="STRING" id="332999.SAMN04488511_102362"/>
<dbReference type="Gene3D" id="3.40.50.1000">
    <property type="entry name" value="HAD superfamily/HAD-like"/>
    <property type="match status" value="1"/>
</dbReference>
<keyword evidence="1" id="KW-0378">Hydrolase</keyword>
<dbReference type="InterPro" id="IPR006439">
    <property type="entry name" value="HAD-SF_hydro_IA"/>
</dbReference>
<protein>
    <submittedName>
        <fullName evidence="1">Putative hydrolase of the HAD superfamily</fullName>
    </submittedName>
</protein>
<dbReference type="Gene3D" id="1.10.150.240">
    <property type="entry name" value="Putative phosphatase, domain 2"/>
    <property type="match status" value="1"/>
</dbReference>
<dbReference type="SFLD" id="SFLDG01129">
    <property type="entry name" value="C1.5:_HAD__Beta-PGM__Phosphata"/>
    <property type="match status" value="1"/>
</dbReference>
<evidence type="ECO:0000313" key="1">
    <source>
        <dbReference type="EMBL" id="SFA41625.1"/>
    </source>
</evidence>
<proteinExistence type="predicted"/>
<dbReference type="InterPro" id="IPR023214">
    <property type="entry name" value="HAD_sf"/>
</dbReference>
<dbReference type="EMBL" id="FOJM01000002">
    <property type="protein sequence ID" value="SFA41625.1"/>
    <property type="molecule type" value="Genomic_DNA"/>
</dbReference>
<name>A0A1I0SQ44_9SPHI</name>
<dbReference type="InterPro" id="IPR036412">
    <property type="entry name" value="HAD-like_sf"/>
</dbReference>
<dbReference type="SUPFAM" id="SSF56784">
    <property type="entry name" value="HAD-like"/>
    <property type="match status" value="1"/>
</dbReference>
<reference evidence="2" key="1">
    <citation type="submission" date="2016-10" db="EMBL/GenBank/DDBJ databases">
        <authorList>
            <person name="Varghese N."/>
            <person name="Submissions S."/>
        </authorList>
    </citation>
    <scope>NUCLEOTIDE SEQUENCE [LARGE SCALE GENOMIC DNA]</scope>
    <source>
        <strain evidence="2">DSM 18130</strain>
    </source>
</reference>
<dbReference type="NCBIfam" id="TIGR01509">
    <property type="entry name" value="HAD-SF-IA-v3"/>
    <property type="match status" value="1"/>
</dbReference>
<sequence>MNLMQNIKNIIFDYGNVIFDIDFKVAQASFQKLGVNDIENFFAHKAHNQLFDDFETGAISPSEFRAGIRNAAGNSELTDQQIDEAWNSLLIGTIQENHNLLLEVKEKYRTFLLSNNNEIHYDWIINYLKTTFEINNYDAYFEKAYFSQHMKLRKPNTNIFEQVLKENNLDPAETLFIDDSPQHIEGAKKVGLNTLLMTEKPSQLGAFLKANGIL</sequence>
<gene>
    <name evidence="1" type="ORF">SAMN04488511_102362</name>
</gene>
<dbReference type="SFLD" id="SFLDS00003">
    <property type="entry name" value="Haloacid_Dehalogenase"/>
    <property type="match status" value="1"/>
</dbReference>
<dbReference type="Proteomes" id="UP000198836">
    <property type="component" value="Unassembled WGS sequence"/>
</dbReference>
<dbReference type="PANTHER" id="PTHR43611:SF3">
    <property type="entry name" value="FLAVIN MONONUCLEOTIDE HYDROLASE 1, CHLOROPLATIC"/>
    <property type="match status" value="1"/>
</dbReference>
<keyword evidence="2" id="KW-1185">Reference proteome</keyword>
<dbReference type="GO" id="GO:0016787">
    <property type="term" value="F:hydrolase activity"/>
    <property type="evidence" value="ECO:0007669"/>
    <property type="project" value="UniProtKB-KW"/>
</dbReference>
<dbReference type="InterPro" id="IPR023198">
    <property type="entry name" value="PGP-like_dom2"/>
</dbReference>
<dbReference type="AlphaFoldDB" id="A0A1I0SQ44"/>
<dbReference type="PANTHER" id="PTHR43611">
    <property type="entry name" value="ALPHA-D-GLUCOSE 1-PHOSPHATE PHOSPHATASE"/>
    <property type="match status" value="1"/>
</dbReference>
<dbReference type="InterPro" id="IPR041492">
    <property type="entry name" value="HAD_2"/>
</dbReference>
<organism evidence="1 2">
    <name type="scientific">Pedobacter suwonensis</name>
    <dbReference type="NCBI Taxonomy" id="332999"/>
    <lineage>
        <taxon>Bacteria</taxon>
        <taxon>Pseudomonadati</taxon>
        <taxon>Bacteroidota</taxon>
        <taxon>Sphingobacteriia</taxon>
        <taxon>Sphingobacteriales</taxon>
        <taxon>Sphingobacteriaceae</taxon>
        <taxon>Pedobacter</taxon>
    </lineage>
</organism>
<accession>A0A1I0SQ44</accession>